<reference evidence="2" key="1">
    <citation type="submission" date="2006-12" db="EMBL/GenBank/DDBJ databases">
        <title>Complete sequence of chromosome 1 of Verminephrobacter eiseniae EF01-2.</title>
        <authorList>
            <person name="Copeland A."/>
            <person name="Lucas S."/>
            <person name="Lapidus A."/>
            <person name="Barry K."/>
            <person name="Detter J.C."/>
            <person name="Glavina del Rio T."/>
            <person name="Dalin E."/>
            <person name="Tice H."/>
            <person name="Pitluck S."/>
            <person name="Chertkov O."/>
            <person name="Brettin T."/>
            <person name="Bruce D."/>
            <person name="Han C."/>
            <person name="Tapia R."/>
            <person name="Gilna P."/>
            <person name="Schmutz J."/>
            <person name="Larimer F."/>
            <person name="Land M."/>
            <person name="Hauser L."/>
            <person name="Kyrpides N."/>
            <person name="Kim E."/>
            <person name="Stahl D."/>
            <person name="Richardson P."/>
        </authorList>
    </citation>
    <scope>NUCLEOTIDE SEQUENCE [LARGE SCALE GENOMIC DNA]</scope>
    <source>
        <strain evidence="2">EF01-2</strain>
    </source>
</reference>
<keyword evidence="2" id="KW-1185">Reference proteome</keyword>
<organism evidence="1 2">
    <name type="scientific">Verminephrobacter eiseniae (strain EF01-2)</name>
    <dbReference type="NCBI Taxonomy" id="391735"/>
    <lineage>
        <taxon>Bacteria</taxon>
        <taxon>Pseudomonadati</taxon>
        <taxon>Pseudomonadota</taxon>
        <taxon>Betaproteobacteria</taxon>
        <taxon>Burkholderiales</taxon>
        <taxon>Comamonadaceae</taxon>
        <taxon>Verminephrobacter</taxon>
    </lineage>
</organism>
<accession>A1WIS9</accession>
<gene>
    <name evidence="1" type="ordered locus">Veis_1782</name>
</gene>
<sequence>MHRGAAGASSARRWRWPPRCWPGDGGFPRACRTGHHAAFHHGDVRARHHDLCWGHASRIRGG</sequence>
<dbReference type="EMBL" id="CP000542">
    <property type="protein sequence ID" value="ABM57536.1"/>
    <property type="molecule type" value="Genomic_DNA"/>
</dbReference>
<evidence type="ECO:0000313" key="1">
    <source>
        <dbReference type="EMBL" id="ABM57536.1"/>
    </source>
</evidence>
<dbReference type="HOGENOM" id="CLU_2903049_0_0_4"/>
<dbReference type="AlphaFoldDB" id="A1WIS9"/>
<dbReference type="KEGG" id="vei:Veis_1782"/>
<dbReference type="Proteomes" id="UP000000374">
    <property type="component" value="Chromosome"/>
</dbReference>
<protein>
    <submittedName>
        <fullName evidence="1">Uncharacterized protein</fullName>
    </submittedName>
</protein>
<proteinExistence type="predicted"/>
<evidence type="ECO:0000313" key="2">
    <source>
        <dbReference type="Proteomes" id="UP000000374"/>
    </source>
</evidence>
<name>A1WIS9_VEREI</name>